<feature type="region of interest" description="Disordered" evidence="1">
    <location>
        <begin position="62"/>
        <end position="90"/>
    </location>
</feature>
<reference evidence="2 3" key="2">
    <citation type="submission" date="2018-11" db="EMBL/GenBank/DDBJ databases">
        <authorList>
            <consortium name="Pathogen Informatics"/>
        </authorList>
    </citation>
    <scope>NUCLEOTIDE SEQUENCE [LARGE SCALE GENOMIC DNA]</scope>
</reference>
<sequence>MPVASTSSTRGHRLPSDLCPPMANWEPRRSAPQTMVDTLTKERNWTIDHGPRFTILSADASGLSPLHDDARQMCSGPKSMAASGQRPQHT</sequence>
<reference evidence="4" key="1">
    <citation type="submission" date="2016-06" db="UniProtKB">
        <authorList>
            <consortium name="WormBaseParasite"/>
        </authorList>
    </citation>
    <scope>IDENTIFICATION</scope>
</reference>
<accession>A0A183IDK6</accession>
<organism evidence="4">
    <name type="scientific">Soboliphyme baturini</name>
    <dbReference type="NCBI Taxonomy" id="241478"/>
    <lineage>
        <taxon>Eukaryota</taxon>
        <taxon>Metazoa</taxon>
        <taxon>Ecdysozoa</taxon>
        <taxon>Nematoda</taxon>
        <taxon>Enoplea</taxon>
        <taxon>Dorylaimia</taxon>
        <taxon>Dioctophymatida</taxon>
        <taxon>Dioctophymatoidea</taxon>
        <taxon>Soboliphymatidae</taxon>
        <taxon>Soboliphyme</taxon>
    </lineage>
</organism>
<evidence type="ECO:0000313" key="4">
    <source>
        <dbReference type="WBParaSite" id="SBAD_0000178801-mRNA-1"/>
    </source>
</evidence>
<evidence type="ECO:0000256" key="1">
    <source>
        <dbReference type="SAM" id="MobiDB-lite"/>
    </source>
</evidence>
<dbReference type="AlphaFoldDB" id="A0A183IDK6"/>
<feature type="region of interest" description="Disordered" evidence="1">
    <location>
        <begin position="1"/>
        <end position="32"/>
    </location>
</feature>
<dbReference type="EMBL" id="UZAM01006919">
    <property type="protein sequence ID" value="VDO95218.1"/>
    <property type="molecule type" value="Genomic_DNA"/>
</dbReference>
<protein>
    <submittedName>
        <fullName evidence="2 4">Uncharacterized protein</fullName>
    </submittedName>
</protein>
<evidence type="ECO:0000313" key="3">
    <source>
        <dbReference type="Proteomes" id="UP000270296"/>
    </source>
</evidence>
<name>A0A183IDK6_9BILA</name>
<gene>
    <name evidence="2" type="ORF">SBAD_LOCUS1700</name>
</gene>
<dbReference type="Proteomes" id="UP000270296">
    <property type="component" value="Unassembled WGS sequence"/>
</dbReference>
<dbReference type="WBParaSite" id="SBAD_0000178801-mRNA-1">
    <property type="protein sequence ID" value="SBAD_0000178801-mRNA-1"/>
    <property type="gene ID" value="SBAD_0000178801"/>
</dbReference>
<proteinExistence type="predicted"/>
<keyword evidence="3" id="KW-1185">Reference proteome</keyword>
<evidence type="ECO:0000313" key="2">
    <source>
        <dbReference type="EMBL" id="VDO95218.1"/>
    </source>
</evidence>